<feature type="active site" evidence="5">
    <location>
        <position position="126"/>
    </location>
</feature>
<keyword evidence="11" id="KW-1185">Reference proteome</keyword>
<dbReference type="HAMAP" id="MF_00444">
    <property type="entry name" value="ClpP"/>
    <property type="match status" value="1"/>
</dbReference>
<dbReference type="PANTHER" id="PTHR10381:SF11">
    <property type="entry name" value="ATP-DEPENDENT CLP PROTEASE PROTEOLYTIC SUBUNIT, MITOCHONDRIAL"/>
    <property type="match status" value="1"/>
</dbReference>
<reference evidence="10" key="1">
    <citation type="submission" date="2013-04" db="EMBL/GenBank/DDBJ databases">
        <title>The Genome Sequence of Fonticula alba ATCC 38817.</title>
        <authorList>
            <consortium name="The Broad Institute Genomics Platform"/>
            <person name="Russ C."/>
            <person name="Cuomo C."/>
            <person name="Burger G."/>
            <person name="Gray M.W."/>
            <person name="Holland P.W.H."/>
            <person name="King N."/>
            <person name="Lang F.B.F."/>
            <person name="Roger A.J."/>
            <person name="Ruiz-Trillo I."/>
            <person name="Brown M."/>
            <person name="Walker B."/>
            <person name="Young S."/>
            <person name="Zeng Q."/>
            <person name="Gargeya S."/>
            <person name="Fitzgerald M."/>
            <person name="Haas B."/>
            <person name="Abouelleil A."/>
            <person name="Allen A.W."/>
            <person name="Alvarado L."/>
            <person name="Arachchi H.M."/>
            <person name="Berlin A.M."/>
            <person name="Chapman S.B."/>
            <person name="Gainer-Dewar J."/>
            <person name="Goldberg J."/>
            <person name="Griggs A."/>
            <person name="Gujja S."/>
            <person name="Hansen M."/>
            <person name="Howarth C."/>
            <person name="Imamovic A."/>
            <person name="Ireland A."/>
            <person name="Larimer J."/>
            <person name="McCowan C."/>
            <person name="Murphy C."/>
            <person name="Pearson M."/>
            <person name="Poon T.W."/>
            <person name="Priest M."/>
            <person name="Roberts A."/>
            <person name="Saif S."/>
            <person name="Shea T."/>
            <person name="Sisk P."/>
            <person name="Sykes S."/>
            <person name="Wortman J."/>
            <person name="Nusbaum C."/>
            <person name="Birren B."/>
        </authorList>
    </citation>
    <scope>NUCLEOTIDE SEQUENCE [LARGE SCALE GENOMIC DNA]</scope>
    <source>
        <strain evidence="10">ATCC 38817</strain>
    </source>
</reference>
<keyword evidence="4 7" id="KW-0720">Serine protease</keyword>
<dbReference type="GO" id="GO:0009368">
    <property type="term" value="C:endopeptidase Clp complex"/>
    <property type="evidence" value="ECO:0007669"/>
    <property type="project" value="TreeGrafter"/>
</dbReference>
<dbReference type="NCBIfam" id="NF001368">
    <property type="entry name" value="PRK00277.1"/>
    <property type="match status" value="1"/>
</dbReference>
<feature type="active site" evidence="6">
    <location>
        <position position="151"/>
    </location>
</feature>
<evidence type="ECO:0000256" key="4">
    <source>
        <dbReference type="ARBA" id="ARBA00022825"/>
    </source>
</evidence>
<dbReference type="InterPro" id="IPR033135">
    <property type="entry name" value="ClpP_His_AS"/>
</dbReference>
<dbReference type="PRINTS" id="PR00127">
    <property type="entry name" value="CLPPROTEASEP"/>
</dbReference>
<evidence type="ECO:0000256" key="7">
    <source>
        <dbReference type="RuleBase" id="RU000549"/>
    </source>
</evidence>
<dbReference type="RefSeq" id="XP_009498267.1">
    <property type="nucleotide sequence ID" value="XM_009499992.1"/>
</dbReference>
<dbReference type="CDD" id="cd07017">
    <property type="entry name" value="S14_ClpP_2"/>
    <property type="match status" value="1"/>
</dbReference>
<dbReference type="FunFam" id="3.90.226.10:FF:000001">
    <property type="entry name" value="ATP-dependent Clp protease proteolytic subunit"/>
    <property type="match status" value="1"/>
</dbReference>
<dbReference type="SUPFAM" id="SSF52096">
    <property type="entry name" value="ClpP/crotonase"/>
    <property type="match status" value="1"/>
</dbReference>
<evidence type="ECO:0000256" key="9">
    <source>
        <dbReference type="SAM" id="MobiDB-lite"/>
    </source>
</evidence>
<feature type="region of interest" description="Disordered" evidence="9">
    <location>
        <begin position="224"/>
        <end position="273"/>
    </location>
</feature>
<evidence type="ECO:0000256" key="1">
    <source>
        <dbReference type="ARBA" id="ARBA00007039"/>
    </source>
</evidence>
<dbReference type="GO" id="GO:0004252">
    <property type="term" value="F:serine-type endopeptidase activity"/>
    <property type="evidence" value="ECO:0007669"/>
    <property type="project" value="UniProtKB-EC"/>
</dbReference>
<evidence type="ECO:0000313" key="10">
    <source>
        <dbReference type="EMBL" id="KCV67323.1"/>
    </source>
</evidence>
<dbReference type="InterPro" id="IPR001907">
    <property type="entry name" value="ClpP"/>
</dbReference>
<dbReference type="OrthoDB" id="2017408at2759"/>
<gene>
    <name evidence="10" type="ORF">H696_06247</name>
</gene>
<dbReference type="InterPro" id="IPR023562">
    <property type="entry name" value="ClpP/TepA"/>
</dbReference>
<dbReference type="GO" id="GO:0006515">
    <property type="term" value="P:protein quality control for misfolded or incompletely synthesized proteins"/>
    <property type="evidence" value="ECO:0007669"/>
    <property type="project" value="TreeGrafter"/>
</dbReference>
<keyword evidence="2 7" id="KW-0645">Protease</keyword>
<organism evidence="10">
    <name type="scientific">Fonticula alba</name>
    <name type="common">Slime mold</name>
    <dbReference type="NCBI Taxonomy" id="691883"/>
    <lineage>
        <taxon>Eukaryota</taxon>
        <taxon>Rotosphaerida</taxon>
        <taxon>Fonticulaceae</taxon>
        <taxon>Fonticula</taxon>
    </lineage>
</organism>
<proteinExistence type="inferred from homology"/>
<dbReference type="GO" id="GO:0004176">
    <property type="term" value="F:ATP-dependent peptidase activity"/>
    <property type="evidence" value="ECO:0007669"/>
    <property type="project" value="InterPro"/>
</dbReference>
<name>A0A058Z051_FONAL</name>
<dbReference type="Gene3D" id="3.90.226.10">
    <property type="entry name" value="2-enoyl-CoA Hydratase, Chain A, domain 1"/>
    <property type="match status" value="1"/>
</dbReference>
<dbReference type="InterPro" id="IPR029045">
    <property type="entry name" value="ClpP/crotonase-like_dom_sf"/>
</dbReference>
<evidence type="ECO:0000256" key="5">
    <source>
        <dbReference type="PROSITE-ProRule" id="PRU10085"/>
    </source>
</evidence>
<dbReference type="EMBL" id="KB932237">
    <property type="protein sequence ID" value="KCV67323.1"/>
    <property type="molecule type" value="Genomic_DNA"/>
</dbReference>
<dbReference type="EC" id="3.4.21.92" evidence="7"/>
<sequence length="273" mass="28695">MSLLRLSALAAPMVPGLRARLAAGTRSMSALVPMVVDQTPRGERAFDIYSRLLQERIIMLTGEVNDAVASVVVAQMLYLESDAPERPIHLYINSPGGSVSAGMAIYDTMQFIRSPVHTLCMGQACSMGSLLLAAGEPGARECLPHARVMLHQPQGAASGSAADVAIAAREALHWRWRIAALYGTHCRRNPADVDRVLDRDTYLDAEDAVLMGLVDRVVTRRAAADSAAAPGPGVDVLGPMIPPGAGKKEAAPAGQPAAQPAPATVAPTPQPDL</sequence>
<feature type="compositionally biased region" description="Low complexity" evidence="9">
    <location>
        <begin position="251"/>
        <end position="267"/>
    </location>
</feature>
<evidence type="ECO:0000256" key="6">
    <source>
        <dbReference type="PROSITE-ProRule" id="PRU10086"/>
    </source>
</evidence>
<dbReference type="GeneID" id="20530972"/>
<dbReference type="AlphaFoldDB" id="A0A058Z051"/>
<dbReference type="PROSITE" id="PS00382">
    <property type="entry name" value="CLP_PROTEASE_HIS"/>
    <property type="match status" value="1"/>
</dbReference>
<accession>A0A058Z051</accession>
<dbReference type="NCBIfam" id="NF009205">
    <property type="entry name" value="PRK12553.1"/>
    <property type="match status" value="1"/>
</dbReference>
<evidence type="ECO:0000313" key="11">
    <source>
        <dbReference type="Proteomes" id="UP000030693"/>
    </source>
</evidence>
<evidence type="ECO:0000256" key="2">
    <source>
        <dbReference type="ARBA" id="ARBA00022670"/>
    </source>
</evidence>
<comment type="similarity">
    <text evidence="1 8">Belongs to the peptidase S14 family.</text>
</comment>
<dbReference type="Proteomes" id="UP000030693">
    <property type="component" value="Unassembled WGS sequence"/>
</dbReference>
<dbReference type="PROSITE" id="PS00381">
    <property type="entry name" value="CLP_PROTEASE_SER"/>
    <property type="match status" value="1"/>
</dbReference>
<dbReference type="GO" id="GO:0051117">
    <property type="term" value="F:ATPase binding"/>
    <property type="evidence" value="ECO:0007669"/>
    <property type="project" value="TreeGrafter"/>
</dbReference>
<dbReference type="Pfam" id="PF00574">
    <property type="entry name" value="CLP_protease"/>
    <property type="match status" value="1"/>
</dbReference>
<dbReference type="OMA" id="RDYWMKA"/>
<keyword evidence="3 7" id="KW-0378">Hydrolase</keyword>
<dbReference type="eggNOG" id="KOG0840">
    <property type="taxonomic scope" value="Eukaryota"/>
</dbReference>
<dbReference type="InterPro" id="IPR018215">
    <property type="entry name" value="ClpP_Ser_AS"/>
</dbReference>
<dbReference type="STRING" id="691883.A0A058Z051"/>
<evidence type="ECO:0000256" key="3">
    <source>
        <dbReference type="ARBA" id="ARBA00022801"/>
    </source>
</evidence>
<dbReference type="PANTHER" id="PTHR10381">
    <property type="entry name" value="ATP-DEPENDENT CLP PROTEASE PROTEOLYTIC SUBUNIT"/>
    <property type="match status" value="1"/>
</dbReference>
<protein>
    <recommendedName>
        <fullName evidence="8">ATP-dependent Clp protease proteolytic subunit</fullName>
        <ecNumber evidence="7">3.4.21.92</ecNumber>
    </recommendedName>
</protein>
<evidence type="ECO:0000256" key="8">
    <source>
        <dbReference type="RuleBase" id="RU003567"/>
    </source>
</evidence>